<feature type="compositionally biased region" description="Basic and acidic residues" evidence="8">
    <location>
        <begin position="435"/>
        <end position="452"/>
    </location>
</feature>
<dbReference type="InterPro" id="IPR029063">
    <property type="entry name" value="SAM-dependent_MTases_sf"/>
</dbReference>
<dbReference type="GO" id="GO:0000463">
    <property type="term" value="P:maturation of LSU-rRNA from tricistronic rRNA transcript (SSU-rRNA, 5.8S rRNA, LSU-rRNA)"/>
    <property type="evidence" value="ECO:0007669"/>
    <property type="project" value="TreeGrafter"/>
</dbReference>
<dbReference type="Gene3D" id="3.40.50.150">
    <property type="entry name" value="Vaccinia Virus protein VP39"/>
    <property type="match status" value="1"/>
</dbReference>
<feature type="compositionally biased region" description="Basic residues" evidence="8">
    <location>
        <begin position="684"/>
        <end position="695"/>
    </location>
</feature>
<name>A0A0D3IHH1_EMIH1</name>
<sequence>MGGSAASKKGTVAKKRLDKFYYLAKERGYRSRAAFKLLQLDKKYEFLGTATGVVDLCAAPGSWMQVARQFMPKDALCIGIDRAPIKPIPKCVVLQEDITTQKCRAAVKRELKAHGGSGAAINVVLHDGAPNVGTSWLQDAFGQNELTLLALKLAVDVLAPGGTFVTKMFRSADYQSLMWVFGQLFGKVEATKPQASRNESAEIFVVCRGFKAVAIDPKFLDPKHVFSEVDEAEGSKQPNVLQQKKGKKAPAEGYAATGQLLHSQAPPVKLLGEVNALVWDESGECSFWRGLKATKPEVLEACSDLKVLNKTELRKLLAWRGKAAQPRGQKDGQTDPREGTRAPLHTRPRAAEAKAKFRERLALKMEHPGDRLDEELELFSLARVRGDGSIAALTEGAAPDEVADVDEDEDEEGGGLPAGGEAGSEEEEEEEGDEYTARLDAELESMHAEYRERTRRRAVHLIEEQADGPKSKKQQREARLDAIRNADVDPEELARQATAAADAAAAADAERARSAAEAVARQFSGGGSGEGVPEASSQYVDLEQDGVARKHVGGRFAEYDSEDEDEDKPTHAESAAAAIERQAEAMVLGAMLLRPDKRRRLEDDGYNRHAFADKGLPQWFLDDERRFAHAEGYGEYLKSINSRTIKKVRKKATALAEKTDVSEREKAKEIAKLYKKKIGTDKKPQKKVVVGKRKNAGPGGKSKSVKHVDARTRSDTRGEKLKAAREKKGISKDRKGRKQHKASAYKRSSRK</sequence>
<dbReference type="Pfam" id="PF01728">
    <property type="entry name" value="FtsJ"/>
    <property type="match status" value="1"/>
</dbReference>
<dbReference type="InterPro" id="IPR024576">
    <property type="entry name" value="rRNA_MeTfrase_Spb1_DUF3381"/>
</dbReference>
<dbReference type="AlphaFoldDB" id="A0A0D3IHH1"/>
<dbReference type="eggNOG" id="KOG1098">
    <property type="taxonomic scope" value="Eukaryota"/>
</dbReference>
<dbReference type="STRING" id="2903.R1DIP2"/>
<dbReference type="GO" id="GO:0005730">
    <property type="term" value="C:nucleolus"/>
    <property type="evidence" value="ECO:0007669"/>
    <property type="project" value="UniProtKB-SubCell"/>
</dbReference>
<comment type="subcellular location">
    <subcellularLocation>
        <location evidence="1">Nucleus</location>
        <location evidence="1">Nucleolus</location>
    </subcellularLocation>
</comment>
<evidence type="ECO:0000256" key="8">
    <source>
        <dbReference type="SAM" id="MobiDB-lite"/>
    </source>
</evidence>
<feature type="compositionally biased region" description="Basic and acidic residues" evidence="8">
    <location>
        <begin position="673"/>
        <end position="683"/>
    </location>
</feature>
<feature type="compositionally biased region" description="Basic and acidic residues" evidence="8">
    <location>
        <begin position="706"/>
        <end position="733"/>
    </location>
</feature>
<keyword evidence="4" id="KW-0489">Methyltransferase</keyword>
<accession>A0A0D3IHH1</accession>
<dbReference type="GO" id="GO:0008650">
    <property type="term" value="F:rRNA (uridine-2'-O-)-methyltransferase activity"/>
    <property type="evidence" value="ECO:0007669"/>
    <property type="project" value="TreeGrafter"/>
</dbReference>
<dbReference type="GeneID" id="17256761"/>
<feature type="compositionally biased region" description="Low complexity" evidence="8">
    <location>
        <begin position="495"/>
        <end position="507"/>
    </location>
</feature>
<feature type="compositionally biased region" description="Basic and acidic residues" evidence="8">
    <location>
        <begin position="460"/>
        <end position="487"/>
    </location>
</feature>
<evidence type="ECO:0000313" key="13">
    <source>
        <dbReference type="Proteomes" id="UP000013827"/>
    </source>
</evidence>
<dbReference type="PANTHER" id="PTHR10920">
    <property type="entry name" value="RIBOSOMAL RNA METHYLTRANSFERASE"/>
    <property type="match status" value="1"/>
</dbReference>
<evidence type="ECO:0000313" key="12">
    <source>
        <dbReference type="EnsemblProtists" id="EOD10706"/>
    </source>
</evidence>
<dbReference type="Pfam" id="PF07780">
    <property type="entry name" value="Spb1_C"/>
    <property type="match status" value="1"/>
</dbReference>
<dbReference type="FunFam" id="3.40.50.150:FF:000004">
    <property type="entry name" value="AdoMet-dependent rRNA methyltransferase SPB1"/>
    <property type="match status" value="1"/>
</dbReference>
<keyword evidence="5" id="KW-0808">Transferase</keyword>
<dbReference type="EnsemblProtists" id="EOD10706">
    <property type="protein sequence ID" value="EOD10706"/>
    <property type="gene ID" value="EMIHUDRAFT_452635"/>
</dbReference>
<evidence type="ECO:0000256" key="2">
    <source>
        <dbReference type="ARBA" id="ARBA00022517"/>
    </source>
</evidence>
<reference evidence="13" key="1">
    <citation type="journal article" date="2013" name="Nature">
        <title>Pan genome of the phytoplankton Emiliania underpins its global distribution.</title>
        <authorList>
            <person name="Read B.A."/>
            <person name="Kegel J."/>
            <person name="Klute M.J."/>
            <person name="Kuo A."/>
            <person name="Lefebvre S.C."/>
            <person name="Maumus F."/>
            <person name="Mayer C."/>
            <person name="Miller J."/>
            <person name="Monier A."/>
            <person name="Salamov A."/>
            <person name="Young J."/>
            <person name="Aguilar M."/>
            <person name="Claverie J.M."/>
            <person name="Frickenhaus S."/>
            <person name="Gonzalez K."/>
            <person name="Herman E.K."/>
            <person name="Lin Y.C."/>
            <person name="Napier J."/>
            <person name="Ogata H."/>
            <person name="Sarno A.F."/>
            <person name="Shmutz J."/>
            <person name="Schroeder D."/>
            <person name="de Vargas C."/>
            <person name="Verret F."/>
            <person name="von Dassow P."/>
            <person name="Valentin K."/>
            <person name="Van de Peer Y."/>
            <person name="Wheeler G."/>
            <person name="Dacks J.B."/>
            <person name="Delwiche C.F."/>
            <person name="Dyhrman S.T."/>
            <person name="Glockner G."/>
            <person name="John U."/>
            <person name="Richards T."/>
            <person name="Worden A.Z."/>
            <person name="Zhang X."/>
            <person name="Grigoriev I.V."/>
            <person name="Allen A.E."/>
            <person name="Bidle K."/>
            <person name="Borodovsky M."/>
            <person name="Bowler C."/>
            <person name="Brownlee C."/>
            <person name="Cock J.M."/>
            <person name="Elias M."/>
            <person name="Gladyshev V.N."/>
            <person name="Groth M."/>
            <person name="Guda C."/>
            <person name="Hadaegh A."/>
            <person name="Iglesias-Rodriguez M.D."/>
            <person name="Jenkins J."/>
            <person name="Jones B.M."/>
            <person name="Lawson T."/>
            <person name="Leese F."/>
            <person name="Lindquist E."/>
            <person name="Lobanov A."/>
            <person name="Lomsadze A."/>
            <person name="Malik S.B."/>
            <person name="Marsh M.E."/>
            <person name="Mackinder L."/>
            <person name="Mock T."/>
            <person name="Mueller-Roeber B."/>
            <person name="Pagarete A."/>
            <person name="Parker M."/>
            <person name="Probert I."/>
            <person name="Quesneville H."/>
            <person name="Raines C."/>
            <person name="Rensing S.A."/>
            <person name="Riano-Pachon D.M."/>
            <person name="Richier S."/>
            <person name="Rokitta S."/>
            <person name="Shiraiwa Y."/>
            <person name="Soanes D.M."/>
            <person name="van der Giezen M."/>
            <person name="Wahlund T.M."/>
            <person name="Williams B."/>
            <person name="Wilson W."/>
            <person name="Wolfe G."/>
            <person name="Wurch L.L."/>
        </authorList>
    </citation>
    <scope>NUCLEOTIDE SEQUENCE</scope>
</reference>
<organism evidence="12 13">
    <name type="scientific">Emiliania huxleyi (strain CCMP1516)</name>
    <dbReference type="NCBI Taxonomy" id="280463"/>
    <lineage>
        <taxon>Eukaryota</taxon>
        <taxon>Haptista</taxon>
        <taxon>Haptophyta</taxon>
        <taxon>Prymnesiophyceae</taxon>
        <taxon>Isochrysidales</taxon>
        <taxon>Noelaerhabdaceae</taxon>
        <taxon>Emiliania</taxon>
    </lineage>
</organism>
<dbReference type="InterPro" id="IPR015507">
    <property type="entry name" value="rRNA-MeTfrase_E"/>
</dbReference>
<dbReference type="InterPro" id="IPR012920">
    <property type="entry name" value="rRNA_MeTfrase_SPB1-like_C"/>
</dbReference>
<dbReference type="KEGG" id="ehx:EMIHUDRAFT_452635"/>
<evidence type="ECO:0000256" key="1">
    <source>
        <dbReference type="ARBA" id="ARBA00004604"/>
    </source>
</evidence>
<keyword evidence="6" id="KW-0949">S-adenosyl-L-methionine</keyword>
<dbReference type="PaxDb" id="2903-EOD10706"/>
<evidence type="ECO:0000256" key="5">
    <source>
        <dbReference type="ARBA" id="ARBA00022679"/>
    </source>
</evidence>
<feature type="domain" description="Ribosomal RNA methyltransferase FtsJ" evidence="9">
    <location>
        <begin position="29"/>
        <end position="210"/>
    </location>
</feature>
<keyword evidence="3" id="KW-0698">rRNA processing</keyword>
<feature type="domain" description="DUF3381" evidence="11">
    <location>
        <begin position="261"/>
        <end position="349"/>
    </location>
</feature>
<dbReference type="RefSeq" id="XP_005763135.1">
    <property type="nucleotide sequence ID" value="XM_005763078.1"/>
</dbReference>
<feature type="region of interest" description="Disordered" evidence="8">
    <location>
        <begin position="673"/>
        <end position="751"/>
    </location>
</feature>
<dbReference type="GO" id="GO:0000466">
    <property type="term" value="P:maturation of 5.8S rRNA from tricistronic rRNA transcript (SSU-rRNA, 5.8S rRNA, LSU-rRNA)"/>
    <property type="evidence" value="ECO:0007669"/>
    <property type="project" value="TreeGrafter"/>
</dbReference>
<evidence type="ECO:0008006" key="14">
    <source>
        <dbReference type="Google" id="ProtNLM"/>
    </source>
</evidence>
<dbReference type="GO" id="GO:0016435">
    <property type="term" value="F:rRNA (guanine) methyltransferase activity"/>
    <property type="evidence" value="ECO:0007669"/>
    <property type="project" value="TreeGrafter"/>
</dbReference>
<dbReference type="InterPro" id="IPR002877">
    <property type="entry name" value="RNA_MeTrfase_FtsJ_dom"/>
</dbReference>
<dbReference type="InterPro" id="IPR050082">
    <property type="entry name" value="RNA_methyltr_RlmE"/>
</dbReference>
<dbReference type="HAMAP" id="MF_01547">
    <property type="entry name" value="RNA_methyltr_E"/>
    <property type="match status" value="1"/>
</dbReference>
<dbReference type="HOGENOM" id="CLU_009422_8_1_1"/>
<evidence type="ECO:0000259" key="10">
    <source>
        <dbReference type="Pfam" id="PF07780"/>
    </source>
</evidence>
<keyword evidence="13" id="KW-1185">Reference proteome</keyword>
<feature type="compositionally biased region" description="Basic residues" evidence="8">
    <location>
        <begin position="734"/>
        <end position="751"/>
    </location>
</feature>
<feature type="compositionally biased region" description="Acidic residues" evidence="8">
    <location>
        <begin position="401"/>
        <end position="413"/>
    </location>
</feature>
<evidence type="ECO:0000256" key="3">
    <source>
        <dbReference type="ARBA" id="ARBA00022552"/>
    </source>
</evidence>
<evidence type="ECO:0000259" key="11">
    <source>
        <dbReference type="Pfam" id="PF11861"/>
    </source>
</evidence>
<dbReference type="Proteomes" id="UP000013827">
    <property type="component" value="Unassembled WGS sequence"/>
</dbReference>
<reference evidence="12" key="2">
    <citation type="submission" date="2024-10" db="UniProtKB">
        <authorList>
            <consortium name="EnsemblProtists"/>
        </authorList>
    </citation>
    <scope>IDENTIFICATION</scope>
</reference>
<feature type="compositionally biased region" description="Acidic residues" evidence="8">
    <location>
        <begin position="423"/>
        <end position="434"/>
    </location>
</feature>
<keyword evidence="7" id="KW-0539">Nucleus</keyword>
<keyword evidence="2" id="KW-0690">Ribosome biogenesis</keyword>
<evidence type="ECO:0000256" key="4">
    <source>
        <dbReference type="ARBA" id="ARBA00022603"/>
    </source>
</evidence>
<feature type="region of interest" description="Disordered" evidence="8">
    <location>
        <begin position="320"/>
        <end position="352"/>
    </location>
</feature>
<dbReference type="PANTHER" id="PTHR10920:SF13">
    <property type="entry name" value="PRE-RRNA 2'-O-RIBOSE RNA METHYLTRANSFERASE FTSJ3"/>
    <property type="match status" value="1"/>
</dbReference>
<feature type="region of interest" description="Disordered" evidence="8">
    <location>
        <begin position="392"/>
        <end position="578"/>
    </location>
</feature>
<feature type="domain" description="Ribosomal RNA methyltransferase SPB1-like C-terminal" evidence="10">
    <location>
        <begin position="561"/>
        <end position="648"/>
    </location>
</feature>
<feature type="compositionally biased region" description="Basic and acidic residues" evidence="8">
    <location>
        <begin position="328"/>
        <end position="340"/>
    </location>
</feature>
<evidence type="ECO:0000256" key="7">
    <source>
        <dbReference type="ARBA" id="ARBA00023242"/>
    </source>
</evidence>
<protein>
    <recommendedName>
        <fullName evidence="14">2'-O-ribose RNA methyltransferase SPB1 homolog</fullName>
    </recommendedName>
</protein>
<evidence type="ECO:0000256" key="6">
    <source>
        <dbReference type="ARBA" id="ARBA00022691"/>
    </source>
</evidence>
<evidence type="ECO:0000259" key="9">
    <source>
        <dbReference type="Pfam" id="PF01728"/>
    </source>
</evidence>
<dbReference type="SUPFAM" id="SSF53335">
    <property type="entry name" value="S-adenosyl-L-methionine-dependent methyltransferases"/>
    <property type="match status" value="1"/>
</dbReference>
<proteinExistence type="inferred from homology"/>
<dbReference type="Pfam" id="PF11861">
    <property type="entry name" value="DUF3381"/>
    <property type="match status" value="1"/>
</dbReference>
<dbReference type="GO" id="GO:0030687">
    <property type="term" value="C:preribosome, large subunit precursor"/>
    <property type="evidence" value="ECO:0007669"/>
    <property type="project" value="TreeGrafter"/>
</dbReference>